<proteinExistence type="predicted"/>
<keyword evidence="2" id="KW-1015">Disulfide bond</keyword>
<dbReference type="InterPro" id="IPR058727">
    <property type="entry name" value="Helical_Vwde"/>
</dbReference>
<dbReference type="Pfam" id="PF23283">
    <property type="entry name" value="D8C_UMOD"/>
    <property type="match status" value="1"/>
</dbReference>
<reference evidence="5" key="1">
    <citation type="submission" date="2018-11" db="EMBL/GenBank/DDBJ databases">
        <authorList>
            <person name="Alioto T."/>
            <person name="Alioto T."/>
        </authorList>
    </citation>
    <scope>NUCLEOTIDE SEQUENCE</scope>
</reference>
<keyword evidence="3" id="KW-1133">Transmembrane helix</keyword>
<dbReference type="InterPro" id="IPR057774">
    <property type="entry name" value="D8C_UMOD/GP2/OIT3-like"/>
</dbReference>
<gene>
    <name evidence="5" type="ORF">MGAL_10B053254</name>
</gene>
<dbReference type="EMBL" id="UYJE01005730">
    <property type="protein sequence ID" value="VDI39764.1"/>
    <property type="molecule type" value="Genomic_DNA"/>
</dbReference>
<protein>
    <recommendedName>
        <fullName evidence="4">VWFD domain-containing protein</fullName>
    </recommendedName>
</protein>
<dbReference type="Pfam" id="PF26129">
    <property type="entry name" value="Vwde"/>
    <property type="match status" value="1"/>
</dbReference>
<name>A0A8B6ETM4_MYTGA</name>
<sequence length="1143" mass="129215">MAVNNQNLYYTDTRSRYVNQVDRTGSNFGTAARVQNRINDIKIYHGGVIKDPCVTYTRLDNAEKRSTGFLADWTSEESISDDMLKEGWYRIYSENGGDMPTTQLPETKYCGTINPVWLNGTLPKFVDGNMNIEACIQTNQSVCEESIYIAIRNCDGYNVYYLRPTPANSSYCFGSGPVHCPASMSSETEYYPGCSSNFPTNSVSVKVEALLTEGEIFPIPNVDPTPSLVPIFKCLFEDQSNGTYVYDVYWLICGNVIKNNNNLLFKDITDAIVLKEMDWHDKYKMNMEVKCAIRMRYSNESTPGPYVYSPVFKAGLYPDKYYYTVTEGESFNITFTSTVPVGCISSHPDLRSQCEQNFYIFRPYNQEPTCTNNMIKRDIVFKAESCGIKLGNLDWMEKRTLEVYGYNDGLYNVNIRYAYIKLQASSVSIPNNIWRDVYIQKIRVTVVDKDSVLKNRLCQSYNDPHFRTFDGKYYDYMGVGEYVMYKNDIGPYRVHALFTSCGFGIPGTSCICGIAIRSKNTLFVLRLCEMISRREKYLLKQPVITLTTSCDKNDMTIINTKNNFKIVLPIGTEIQFSIARRFISVISIKPSVKDINTAKGLCGVPSTTKDPSDDFFDRIYGPINDGQIFADSWRISLDIVDEKLFNEEPIFLKANNDAYKSIGTADNNKNNPDLATFCSCKQQPGSTDSLEDFDSVNCNLTDSTQQCSSESPSSFGSYVQYESCFPFQPLPKPQRRRRSVNFPHKISKRSLSNNDDMVDFKPLTYSDDVNETDIQPPETFRNGWTFDIAYNICFNSINDALQNDMYKDYVDIPVEKFIEACVKDIEVAGDTTFLTDTVNAMVTSIMTELVKTESLYSQKSTDGSQTLLQYFASRLCLNNCSDNGVCKSGVCSCDNGHVGEDCSFNTSSPPTGISLPFNGECKLSTRLCEAINVFGEFLSTSVWCKHIHFQILENDLLYTPSDELVLAEYRNPFMITLNLPASRKTVDNKVLSEGYDISFSYDGQNFGKKTSIIIYDDLKYSCNATTKTCNSLTVDESADETDTIKNVIKIVVPVTVSVVVIMVIIGVIFFNLTTKASKAKVASYGDKLDQKKTSLDNRIRRENTVSELEFNFEDNTDMDAFAFQYPPRKEHIDGRKGGIKTSK</sequence>
<dbReference type="Gene3D" id="2.60.120.260">
    <property type="entry name" value="Galactose-binding domain-like"/>
    <property type="match status" value="1"/>
</dbReference>
<keyword evidence="3" id="KW-0812">Transmembrane</keyword>
<accession>A0A8B6ETM4</accession>
<evidence type="ECO:0000313" key="6">
    <source>
        <dbReference type="Proteomes" id="UP000596742"/>
    </source>
</evidence>
<dbReference type="Pfam" id="PF00094">
    <property type="entry name" value="VWD"/>
    <property type="match status" value="1"/>
</dbReference>
<dbReference type="GO" id="GO:0005576">
    <property type="term" value="C:extracellular region"/>
    <property type="evidence" value="ECO:0007669"/>
    <property type="project" value="TreeGrafter"/>
</dbReference>
<organism evidence="5 6">
    <name type="scientific">Mytilus galloprovincialis</name>
    <name type="common">Mediterranean mussel</name>
    <dbReference type="NCBI Taxonomy" id="29158"/>
    <lineage>
        <taxon>Eukaryota</taxon>
        <taxon>Metazoa</taxon>
        <taxon>Spiralia</taxon>
        <taxon>Lophotrochozoa</taxon>
        <taxon>Mollusca</taxon>
        <taxon>Bivalvia</taxon>
        <taxon>Autobranchia</taxon>
        <taxon>Pteriomorphia</taxon>
        <taxon>Mytilida</taxon>
        <taxon>Mytiloidea</taxon>
        <taxon>Mytilidae</taxon>
        <taxon>Mytilinae</taxon>
        <taxon>Mytilus</taxon>
    </lineage>
</organism>
<comment type="caution">
    <text evidence="5">The sequence shown here is derived from an EMBL/GenBank/DDBJ whole genome shotgun (WGS) entry which is preliminary data.</text>
</comment>
<keyword evidence="3" id="KW-0472">Membrane</keyword>
<dbReference type="InterPro" id="IPR050969">
    <property type="entry name" value="Dev_Signal_Modulators"/>
</dbReference>
<evidence type="ECO:0000313" key="5">
    <source>
        <dbReference type="EMBL" id="VDI39764.1"/>
    </source>
</evidence>
<evidence type="ECO:0000256" key="3">
    <source>
        <dbReference type="SAM" id="Phobius"/>
    </source>
</evidence>
<feature type="transmembrane region" description="Helical" evidence="3">
    <location>
        <begin position="1050"/>
        <end position="1070"/>
    </location>
</feature>
<dbReference type="GO" id="GO:0009986">
    <property type="term" value="C:cell surface"/>
    <property type="evidence" value="ECO:0007669"/>
    <property type="project" value="TreeGrafter"/>
</dbReference>
<dbReference type="InterPro" id="IPR001846">
    <property type="entry name" value="VWF_type-D"/>
</dbReference>
<evidence type="ECO:0000256" key="2">
    <source>
        <dbReference type="ARBA" id="ARBA00023157"/>
    </source>
</evidence>
<dbReference type="OrthoDB" id="10001041at2759"/>
<dbReference type="PROSITE" id="PS51233">
    <property type="entry name" value="VWFD"/>
    <property type="match status" value="1"/>
</dbReference>
<dbReference type="Proteomes" id="UP000596742">
    <property type="component" value="Unassembled WGS sequence"/>
</dbReference>
<evidence type="ECO:0000259" key="4">
    <source>
        <dbReference type="PROSITE" id="PS51233"/>
    </source>
</evidence>
<keyword evidence="6" id="KW-1185">Reference proteome</keyword>
<keyword evidence="1" id="KW-0732">Signal</keyword>
<dbReference type="PANTHER" id="PTHR14949">
    <property type="entry name" value="EGF-LIKE-DOMAIN, MULTIPLE 7, 8"/>
    <property type="match status" value="1"/>
</dbReference>
<evidence type="ECO:0000256" key="1">
    <source>
        <dbReference type="ARBA" id="ARBA00022729"/>
    </source>
</evidence>
<feature type="domain" description="VWFD" evidence="4">
    <location>
        <begin position="456"/>
        <end position="641"/>
    </location>
</feature>
<dbReference type="PANTHER" id="PTHR14949:SF54">
    <property type="entry name" value="VWFD DOMAIN-CONTAINING PROTEIN"/>
    <property type="match status" value="1"/>
</dbReference>
<dbReference type="GO" id="GO:0005102">
    <property type="term" value="F:signaling receptor binding"/>
    <property type="evidence" value="ECO:0007669"/>
    <property type="project" value="TreeGrafter"/>
</dbReference>
<dbReference type="AlphaFoldDB" id="A0A8B6ETM4"/>